<proteinExistence type="predicted"/>
<dbReference type="AlphaFoldDB" id="A0A914EGU6"/>
<evidence type="ECO:0000313" key="2">
    <source>
        <dbReference type="Proteomes" id="UP000887540"/>
    </source>
</evidence>
<evidence type="ECO:0000313" key="3">
    <source>
        <dbReference type="WBParaSite" id="ACRNAN_scaffold8172.g21125.t1"/>
    </source>
</evidence>
<reference evidence="3" key="1">
    <citation type="submission" date="2022-11" db="UniProtKB">
        <authorList>
            <consortium name="WormBaseParasite"/>
        </authorList>
    </citation>
    <scope>IDENTIFICATION</scope>
</reference>
<feature type="compositionally biased region" description="Low complexity" evidence="1">
    <location>
        <begin position="34"/>
        <end position="43"/>
    </location>
</feature>
<keyword evidence="2" id="KW-1185">Reference proteome</keyword>
<organism evidence="2 3">
    <name type="scientific">Acrobeloides nanus</name>
    <dbReference type="NCBI Taxonomy" id="290746"/>
    <lineage>
        <taxon>Eukaryota</taxon>
        <taxon>Metazoa</taxon>
        <taxon>Ecdysozoa</taxon>
        <taxon>Nematoda</taxon>
        <taxon>Chromadorea</taxon>
        <taxon>Rhabditida</taxon>
        <taxon>Tylenchina</taxon>
        <taxon>Cephalobomorpha</taxon>
        <taxon>Cephaloboidea</taxon>
        <taxon>Cephalobidae</taxon>
        <taxon>Acrobeloides</taxon>
    </lineage>
</organism>
<accession>A0A914EGU6</accession>
<sequence>MVSERKHVRFDFTSTSLSPPPTSAKEVNKRRSSPESSPSRRFGFSPPNFIFAINHVSRRKQRQNKKGVLKNVQTEYKAVLSTSRTFPMSENEMMEEFGEDFVPRSYVAAVEKVRRMSLKDYSGLDSPNSKININSSVSPLLGRMQRTSLASAPHSPCINLLDRFSDRRRSSAGMSRGPYCDAYADPSEPSDSRLSYALYEDGENQKLHFLHDNNLDFGAIHERLKEIRNRLTGSLEKVPNESPRRKQTVDTEKVTMLNECRRLAAACKNMVRSASLNPSSSNSEWRYTVVEAVECADRVTSIVETVLRKSNSVFQAQLMTAKTSQMLKALAETLIDLEKAYGAPKFGKEAKQLIRSSTTLAATLTQLIQTVRSL</sequence>
<feature type="region of interest" description="Disordered" evidence="1">
    <location>
        <begin position="1"/>
        <end position="43"/>
    </location>
</feature>
<dbReference type="WBParaSite" id="ACRNAN_scaffold8172.g21125.t1">
    <property type="protein sequence ID" value="ACRNAN_scaffold8172.g21125.t1"/>
    <property type="gene ID" value="ACRNAN_scaffold8172.g21125"/>
</dbReference>
<protein>
    <submittedName>
        <fullName evidence="3">Uncharacterized protein</fullName>
    </submittedName>
</protein>
<name>A0A914EGU6_9BILA</name>
<evidence type="ECO:0000256" key="1">
    <source>
        <dbReference type="SAM" id="MobiDB-lite"/>
    </source>
</evidence>
<dbReference type="Proteomes" id="UP000887540">
    <property type="component" value="Unplaced"/>
</dbReference>